<protein>
    <submittedName>
        <fullName evidence="1">Uncharacterized protein</fullName>
    </submittedName>
</protein>
<dbReference type="AlphaFoldDB" id="A0A6M3HCG9"/>
<dbReference type="EMBL" id="MN891677">
    <property type="protein sequence ID" value="QIS31875.1"/>
    <property type="molecule type" value="Genomic_DNA"/>
</dbReference>
<keyword evidence="1" id="KW-0614">Plasmid</keyword>
<evidence type="ECO:0000313" key="3">
    <source>
        <dbReference type="EMBL" id="QJS02702.1"/>
    </source>
</evidence>
<organism evidence="1">
    <name type="scientific">Klebsiella pneumoniae</name>
    <dbReference type="NCBI Taxonomy" id="573"/>
    <lineage>
        <taxon>Bacteria</taxon>
        <taxon>Pseudomonadati</taxon>
        <taxon>Pseudomonadota</taxon>
        <taxon>Gammaproteobacteria</taxon>
        <taxon>Enterobacterales</taxon>
        <taxon>Enterobacteriaceae</taxon>
        <taxon>Klebsiella/Raoultella group</taxon>
        <taxon>Klebsiella</taxon>
        <taxon>Klebsiella pneumoniae complex</taxon>
    </lineage>
</organism>
<name>A0A6M3HCG9_KLEPN</name>
<reference evidence="2" key="2">
    <citation type="submission" date="2019-12" db="EMBL/GenBank/DDBJ databases">
        <authorList>
            <person name="Zhou D."/>
        </authorList>
    </citation>
    <scope>NUCLEOTIDE SEQUENCE</scope>
    <source>
        <strain evidence="2">ZZ40</strain>
        <plasmid evidence="2">pZZ40-KPC</plasmid>
    </source>
</reference>
<reference evidence="1" key="1">
    <citation type="submission" date="2019-12" db="EMBL/GenBank/DDBJ databases">
        <title>Compelete sequence of pZZ41-KPC.</title>
        <authorList>
            <person name="Zhou D."/>
        </authorList>
    </citation>
    <scope>NUCLEOTIDE SEQUENCE</scope>
    <source>
        <strain evidence="1">ZZ41</strain>
        <plasmid evidence="1">pZZ41-KPC</plasmid>
    </source>
</reference>
<dbReference type="EMBL" id="MT108213">
    <property type="protein sequence ID" value="QJS02702.1"/>
    <property type="molecule type" value="Genomic_DNA"/>
</dbReference>
<evidence type="ECO:0000313" key="2">
    <source>
        <dbReference type="EMBL" id="QIS32113.1"/>
    </source>
</evidence>
<reference evidence="3" key="3">
    <citation type="submission" date="2020-02" db="EMBL/GenBank/DDBJ databases">
        <title>Compelete sequence of pZZ100-KPC.</title>
        <authorList>
            <person name="Zhou D."/>
        </authorList>
    </citation>
    <scope>NUCLEOTIDE SEQUENCE</scope>
    <source>
        <strain evidence="3">ZZ100</strain>
        <plasmid evidence="3">pZZ100-KPC</plasmid>
    </source>
</reference>
<accession>A0A6M3HCG9</accession>
<dbReference type="EMBL" id="MN891679">
    <property type="protein sequence ID" value="QIS32113.1"/>
    <property type="molecule type" value="Genomic_DNA"/>
</dbReference>
<sequence>MKRVVTTPIIKSDVFPGLWPGAAALFSGGEGAHMLLKRQRSPVVGGEVSAVF</sequence>
<evidence type="ECO:0000313" key="1">
    <source>
        <dbReference type="EMBL" id="QIS31875.1"/>
    </source>
</evidence>
<proteinExistence type="predicted"/>
<geneLocation type="plasmid" evidence="2">
    <name>pZZ40-KPC</name>
</geneLocation>
<geneLocation type="plasmid" evidence="1">
    <name>pZZ41-KPC</name>
</geneLocation>
<geneLocation type="plasmid" evidence="3">
    <name>pZZ100-KPC</name>
</geneLocation>